<dbReference type="AlphaFoldDB" id="A0A291GS46"/>
<dbReference type="OrthoDB" id="6691177at2"/>
<proteinExistence type="predicted"/>
<accession>A0A291GS46</accession>
<evidence type="ECO:0000313" key="2">
    <source>
        <dbReference type="Proteomes" id="UP000218165"/>
    </source>
</evidence>
<dbReference type="KEGG" id="brz:CFK38_16950"/>
<sequence>MPTISNHYGIAGPVPFADVEIGADNRLYVDPHAIRLHRDPEPFAADALRCIDTFFHEVTNSIIVGTPTSRARGRALLQQFTEPWETRLGMAEAGFHGHGGAETVGTWIWDVLTGDAEAVVRVGVLRHVEDLPLFVEGVDRDITSDITTRIIFSPLADFTESMVHAYPQFHSGGHQTGTFTKQVWDPSSRAWGTRSITLPVADGKPLLLVPRSWARRTLLMSARRFYGTTVLSFAQLEQAVVDSNGKLLVSSKKFLRTHPDLREGRETNLRVTLRAIENEQDLLEAFKAFIASKIPPSEDATDAAA</sequence>
<reference evidence="2" key="1">
    <citation type="submission" date="2017-09" db="EMBL/GenBank/DDBJ databases">
        <title>Brachybacterium sp. VM2412.</title>
        <authorList>
            <person name="Tak E.J."/>
            <person name="Bae J.-W."/>
        </authorList>
    </citation>
    <scope>NUCLEOTIDE SEQUENCE [LARGE SCALE GENOMIC DNA]</scope>
    <source>
        <strain evidence="2">VM2412</strain>
    </source>
</reference>
<keyword evidence="2" id="KW-1185">Reference proteome</keyword>
<dbReference type="RefSeq" id="WP_096804125.1">
    <property type="nucleotide sequence ID" value="NZ_CP023563.1"/>
</dbReference>
<dbReference type="EMBL" id="CP023563">
    <property type="protein sequence ID" value="ATG53017.1"/>
    <property type="molecule type" value="Genomic_DNA"/>
</dbReference>
<name>A0A291GS46_9MICO</name>
<gene>
    <name evidence="1" type="ORF">CFK38_16950</name>
</gene>
<organism evidence="1 2">
    <name type="scientific">Brachybacterium vulturis</name>
    <dbReference type="NCBI Taxonomy" id="2017484"/>
    <lineage>
        <taxon>Bacteria</taxon>
        <taxon>Bacillati</taxon>
        <taxon>Actinomycetota</taxon>
        <taxon>Actinomycetes</taxon>
        <taxon>Micrococcales</taxon>
        <taxon>Dermabacteraceae</taxon>
        <taxon>Brachybacterium</taxon>
    </lineage>
</organism>
<dbReference type="Proteomes" id="UP000218165">
    <property type="component" value="Chromosome"/>
</dbReference>
<evidence type="ECO:0000313" key="1">
    <source>
        <dbReference type="EMBL" id="ATG53017.1"/>
    </source>
</evidence>
<protein>
    <submittedName>
        <fullName evidence="1">Uncharacterized protein</fullName>
    </submittedName>
</protein>